<evidence type="ECO:0000259" key="6">
    <source>
        <dbReference type="Pfam" id="PF01490"/>
    </source>
</evidence>
<keyword evidence="2 5" id="KW-0812">Transmembrane</keyword>
<comment type="subcellular location">
    <subcellularLocation>
        <location evidence="1">Membrane</location>
        <topology evidence="1">Multi-pass membrane protein</topology>
    </subcellularLocation>
</comment>
<dbReference type="GO" id="GO:0016020">
    <property type="term" value="C:membrane"/>
    <property type="evidence" value="ECO:0007669"/>
    <property type="project" value="UniProtKB-SubCell"/>
</dbReference>
<keyword evidence="4 5" id="KW-0472">Membrane</keyword>
<evidence type="ECO:0000313" key="8">
    <source>
        <dbReference type="Proteomes" id="UP000678499"/>
    </source>
</evidence>
<dbReference type="PANTHER" id="PTHR22950:SF652">
    <property type="entry name" value="TRANSMEMBRANE AMINO ACID TRANSPORTER FAMILY PROTEIN"/>
    <property type="match status" value="1"/>
</dbReference>
<organism evidence="7">
    <name type="scientific">Notodromas monacha</name>
    <dbReference type="NCBI Taxonomy" id="399045"/>
    <lineage>
        <taxon>Eukaryota</taxon>
        <taxon>Metazoa</taxon>
        <taxon>Ecdysozoa</taxon>
        <taxon>Arthropoda</taxon>
        <taxon>Crustacea</taxon>
        <taxon>Oligostraca</taxon>
        <taxon>Ostracoda</taxon>
        <taxon>Podocopa</taxon>
        <taxon>Podocopida</taxon>
        <taxon>Cypridocopina</taxon>
        <taxon>Cypridoidea</taxon>
        <taxon>Cyprididae</taxon>
        <taxon>Notodromas</taxon>
    </lineage>
</organism>
<keyword evidence="8" id="KW-1185">Reference proteome</keyword>
<keyword evidence="3 5" id="KW-1133">Transmembrane helix</keyword>
<dbReference type="AlphaFoldDB" id="A0A7R9C192"/>
<dbReference type="OrthoDB" id="6428543at2759"/>
<protein>
    <recommendedName>
        <fullName evidence="6">Amino acid transporter transmembrane domain-containing protein</fullName>
    </recommendedName>
</protein>
<evidence type="ECO:0000256" key="1">
    <source>
        <dbReference type="ARBA" id="ARBA00004141"/>
    </source>
</evidence>
<evidence type="ECO:0000256" key="5">
    <source>
        <dbReference type="SAM" id="Phobius"/>
    </source>
</evidence>
<sequence>MLMYFCEFFSVLGTLSVFYFGILVVGEYFAVDAKPSNIKWAPKSAMDVISLLPSLATGFMFHASAVPVYSCMKERNLKTWRSVIFITMAVIYTVTGMAGIFGYMTFGDDVSSDIMQNYDPRRPEIIVGLVAVMTAQIMTFPMHLFVGRYVM</sequence>
<dbReference type="EMBL" id="CAJPEX010008280">
    <property type="protein sequence ID" value="CAG0924616.1"/>
    <property type="molecule type" value="Genomic_DNA"/>
</dbReference>
<evidence type="ECO:0000256" key="4">
    <source>
        <dbReference type="ARBA" id="ARBA00023136"/>
    </source>
</evidence>
<evidence type="ECO:0000256" key="2">
    <source>
        <dbReference type="ARBA" id="ARBA00022692"/>
    </source>
</evidence>
<dbReference type="Proteomes" id="UP000678499">
    <property type="component" value="Unassembled WGS sequence"/>
</dbReference>
<feature type="transmembrane region" description="Helical" evidence="5">
    <location>
        <begin position="83"/>
        <end position="105"/>
    </location>
</feature>
<proteinExistence type="predicted"/>
<evidence type="ECO:0000313" key="7">
    <source>
        <dbReference type="EMBL" id="CAD7284464.1"/>
    </source>
</evidence>
<dbReference type="PANTHER" id="PTHR22950">
    <property type="entry name" value="AMINO ACID TRANSPORTER"/>
    <property type="match status" value="1"/>
</dbReference>
<dbReference type="Pfam" id="PF01490">
    <property type="entry name" value="Aa_trans"/>
    <property type="match status" value="1"/>
</dbReference>
<dbReference type="EMBL" id="OA890317">
    <property type="protein sequence ID" value="CAD7284464.1"/>
    <property type="molecule type" value="Genomic_DNA"/>
</dbReference>
<feature type="transmembrane region" description="Helical" evidence="5">
    <location>
        <begin position="12"/>
        <end position="31"/>
    </location>
</feature>
<dbReference type="InterPro" id="IPR013057">
    <property type="entry name" value="AA_transpt_TM"/>
</dbReference>
<accession>A0A7R9C192</accession>
<evidence type="ECO:0000256" key="3">
    <source>
        <dbReference type="ARBA" id="ARBA00022989"/>
    </source>
</evidence>
<gene>
    <name evidence="7" type="ORF">NMOB1V02_LOCUS12070</name>
</gene>
<feature type="domain" description="Amino acid transporter transmembrane" evidence="6">
    <location>
        <begin position="8"/>
        <end position="148"/>
    </location>
</feature>
<dbReference type="GO" id="GO:0015179">
    <property type="term" value="F:L-amino acid transmembrane transporter activity"/>
    <property type="evidence" value="ECO:0007669"/>
    <property type="project" value="TreeGrafter"/>
</dbReference>
<reference evidence="7" key="1">
    <citation type="submission" date="2020-11" db="EMBL/GenBank/DDBJ databases">
        <authorList>
            <person name="Tran Van P."/>
        </authorList>
    </citation>
    <scope>NUCLEOTIDE SEQUENCE</scope>
</reference>
<feature type="transmembrane region" description="Helical" evidence="5">
    <location>
        <begin position="125"/>
        <end position="146"/>
    </location>
</feature>
<feature type="transmembrane region" description="Helical" evidence="5">
    <location>
        <begin position="51"/>
        <end position="71"/>
    </location>
</feature>
<name>A0A7R9C192_9CRUS</name>